<evidence type="ECO:0000256" key="1">
    <source>
        <dbReference type="ARBA" id="ARBA00004191"/>
    </source>
</evidence>
<evidence type="ECO:0000256" key="2">
    <source>
        <dbReference type="ARBA" id="ARBA00005184"/>
    </source>
</evidence>
<evidence type="ECO:0000256" key="4">
    <source>
        <dbReference type="ARBA" id="ARBA00022801"/>
    </source>
</evidence>
<proteinExistence type="predicted"/>
<dbReference type="STRING" id="57577.A0A2K3K3G1"/>
<evidence type="ECO:0000313" key="7">
    <source>
        <dbReference type="EMBL" id="PNX60806.1"/>
    </source>
</evidence>
<organism evidence="7 8">
    <name type="scientific">Trifolium pratense</name>
    <name type="common">Red clover</name>
    <dbReference type="NCBI Taxonomy" id="57577"/>
    <lineage>
        <taxon>Eukaryota</taxon>
        <taxon>Viridiplantae</taxon>
        <taxon>Streptophyta</taxon>
        <taxon>Embryophyta</taxon>
        <taxon>Tracheophyta</taxon>
        <taxon>Spermatophyta</taxon>
        <taxon>Magnoliopsida</taxon>
        <taxon>eudicotyledons</taxon>
        <taxon>Gunneridae</taxon>
        <taxon>Pentapetalae</taxon>
        <taxon>rosids</taxon>
        <taxon>fabids</taxon>
        <taxon>Fabales</taxon>
        <taxon>Fabaceae</taxon>
        <taxon>Papilionoideae</taxon>
        <taxon>50 kb inversion clade</taxon>
        <taxon>NPAAA clade</taxon>
        <taxon>Hologalegina</taxon>
        <taxon>IRL clade</taxon>
        <taxon>Trifolieae</taxon>
        <taxon>Trifolium</taxon>
    </lineage>
</organism>
<comment type="pathway">
    <text evidence="2">Glycan metabolism; pectin degradation; 2-dehydro-3-deoxy-D-gluconate from pectin: step 1/5.</text>
</comment>
<gene>
    <name evidence="7" type="ORF">L195_g060362</name>
</gene>
<dbReference type="Proteomes" id="UP000236291">
    <property type="component" value="Unassembled WGS sequence"/>
</dbReference>
<keyword evidence="5" id="KW-0063">Aspartyl esterase</keyword>
<name>A0A2K3K3G1_TRIPR</name>
<dbReference type="Pfam" id="PF01095">
    <property type="entry name" value="Pectinesterase"/>
    <property type="match status" value="1"/>
</dbReference>
<evidence type="ECO:0000313" key="8">
    <source>
        <dbReference type="Proteomes" id="UP000236291"/>
    </source>
</evidence>
<dbReference type="Gene3D" id="2.160.20.10">
    <property type="entry name" value="Single-stranded right-handed beta-helix, Pectin lyase-like"/>
    <property type="match status" value="1"/>
</dbReference>
<dbReference type="EMBL" id="ASHM01138482">
    <property type="protein sequence ID" value="PNX60806.1"/>
    <property type="molecule type" value="Genomic_DNA"/>
</dbReference>
<dbReference type="GO" id="GO:0045490">
    <property type="term" value="P:pectin catabolic process"/>
    <property type="evidence" value="ECO:0007669"/>
    <property type="project" value="UniProtKB-UniPathway"/>
</dbReference>
<dbReference type="InterPro" id="IPR011050">
    <property type="entry name" value="Pectin_lyase_fold/virulence"/>
</dbReference>
<comment type="caution">
    <text evidence="7">The sequence shown here is derived from an EMBL/GenBank/DDBJ whole genome shotgun (WGS) entry which is preliminary data.</text>
</comment>
<dbReference type="GO" id="GO:0042545">
    <property type="term" value="P:cell wall modification"/>
    <property type="evidence" value="ECO:0007669"/>
    <property type="project" value="InterPro"/>
</dbReference>
<dbReference type="InterPro" id="IPR000070">
    <property type="entry name" value="Pectinesterase_cat"/>
</dbReference>
<dbReference type="GO" id="GO:0030599">
    <property type="term" value="F:pectinesterase activity"/>
    <property type="evidence" value="ECO:0007669"/>
    <property type="project" value="InterPro"/>
</dbReference>
<comment type="subcellular location">
    <subcellularLocation>
        <location evidence="1">Secreted</location>
        <location evidence="1">Cell wall</location>
    </subcellularLocation>
</comment>
<accession>A0A2K3K3G1</accession>
<keyword evidence="3" id="KW-0964">Secreted</keyword>
<dbReference type="InterPro" id="IPR012334">
    <property type="entry name" value="Pectin_lyas_fold"/>
</dbReference>
<keyword evidence="4" id="KW-0378">Hydrolase</keyword>
<dbReference type="PANTHER" id="PTHR31707">
    <property type="entry name" value="PECTINESTERASE"/>
    <property type="match status" value="1"/>
</dbReference>
<dbReference type="AlphaFoldDB" id="A0A2K3K3G1"/>
<dbReference type="SUPFAM" id="SSF51126">
    <property type="entry name" value="Pectin lyase-like"/>
    <property type="match status" value="1"/>
</dbReference>
<dbReference type="UniPathway" id="UPA00545">
    <property type="reaction ID" value="UER00823"/>
</dbReference>
<sequence>MNGTQYLETLTYGEYNNFGPGAKLDNRLKWFGYSILNEKEAQEFTVDKFIQGDLWLPSNGINYTAGL</sequence>
<keyword evidence="3" id="KW-0134">Cell wall</keyword>
<protein>
    <submittedName>
        <fullName evidence="7">Pectinesterase/pectinesterase inhibitor ppE8B</fullName>
    </submittedName>
</protein>
<evidence type="ECO:0000256" key="5">
    <source>
        <dbReference type="ARBA" id="ARBA00023085"/>
    </source>
</evidence>
<reference evidence="7 8" key="1">
    <citation type="journal article" date="2014" name="Am. J. Bot.">
        <title>Genome assembly and annotation for red clover (Trifolium pratense; Fabaceae).</title>
        <authorList>
            <person name="Istvanek J."/>
            <person name="Jaros M."/>
            <person name="Krenek A."/>
            <person name="Repkova J."/>
        </authorList>
    </citation>
    <scope>NUCLEOTIDE SEQUENCE [LARGE SCALE GENOMIC DNA]</scope>
    <source>
        <strain evidence="8">cv. Tatra</strain>
        <tissue evidence="7">Young leaves</tissue>
    </source>
</reference>
<reference evidence="7 8" key="2">
    <citation type="journal article" date="2017" name="Front. Plant Sci.">
        <title>Gene Classification and Mining of Molecular Markers Useful in Red Clover (Trifolium pratense) Breeding.</title>
        <authorList>
            <person name="Istvanek J."/>
            <person name="Dluhosova J."/>
            <person name="Dluhos P."/>
            <person name="Patkova L."/>
            <person name="Nedelnik J."/>
            <person name="Repkova J."/>
        </authorList>
    </citation>
    <scope>NUCLEOTIDE SEQUENCE [LARGE SCALE GENOMIC DNA]</scope>
    <source>
        <strain evidence="8">cv. Tatra</strain>
        <tissue evidence="7">Young leaves</tissue>
    </source>
</reference>
<feature type="domain" description="Pectinesterase catalytic" evidence="6">
    <location>
        <begin position="2"/>
        <end position="53"/>
    </location>
</feature>
<evidence type="ECO:0000256" key="3">
    <source>
        <dbReference type="ARBA" id="ARBA00022512"/>
    </source>
</evidence>
<evidence type="ECO:0000259" key="6">
    <source>
        <dbReference type="Pfam" id="PF01095"/>
    </source>
</evidence>